<dbReference type="Proteomes" id="UP000269974">
    <property type="component" value="Unassembled WGS sequence"/>
</dbReference>
<dbReference type="RefSeq" id="WP_185933987.1">
    <property type="nucleotide sequence ID" value="NZ_UYIO01000001.1"/>
</dbReference>
<accession>A0A7Z9C9N0</accession>
<reference evidence="1 3" key="1">
    <citation type="submission" date="2018-11" db="EMBL/GenBank/DDBJ databases">
        <authorList>
            <consortium name="Pathogen Informatics"/>
        </authorList>
    </citation>
    <scope>NUCLEOTIDE SEQUENCE [LARGE SCALE GENOMIC DNA]</scope>
    <source>
        <strain evidence="1 3">NCTC10327</strain>
    </source>
</reference>
<evidence type="ECO:0000313" key="2">
    <source>
        <dbReference type="EMBL" id="VDG79598.1"/>
    </source>
</evidence>
<sequence length="126" mass="14017">MEILEAFDLVGTYCGAAALAGCAPNTVRRYVELRRAGDPIPKRASRARIIDEYMGKIEELVARSQGQIQAKKVHEKLVAMGFTGSQRTTDKAVREAKQEWKACRARVYRPWIAEPGGITLVLLTLD</sequence>
<name>A0A7Z9C9N0_9ACTO</name>
<organism evidence="1 3">
    <name type="scientific">Actinobaculum suis</name>
    <dbReference type="NCBI Taxonomy" id="1657"/>
    <lineage>
        <taxon>Bacteria</taxon>
        <taxon>Bacillati</taxon>
        <taxon>Actinomycetota</taxon>
        <taxon>Actinomycetes</taxon>
        <taxon>Actinomycetales</taxon>
        <taxon>Actinomycetaceae</taxon>
        <taxon>Actinobaculum</taxon>
    </lineage>
</organism>
<comment type="caution">
    <text evidence="1">The sequence shown here is derived from an EMBL/GenBank/DDBJ whole genome shotgun (WGS) entry which is preliminary data.</text>
</comment>
<protein>
    <submittedName>
        <fullName evidence="1">Transposase and inactivated derivatives</fullName>
    </submittedName>
</protein>
<evidence type="ECO:0000313" key="3">
    <source>
        <dbReference type="Proteomes" id="UP000269974"/>
    </source>
</evidence>
<proteinExistence type="predicted"/>
<gene>
    <name evidence="1" type="ORF">NCTC10327_01006</name>
    <name evidence="2" type="ORF">NCTC10327_01965</name>
</gene>
<evidence type="ECO:0000313" key="1">
    <source>
        <dbReference type="EMBL" id="VDG76351.1"/>
    </source>
</evidence>
<dbReference type="EMBL" id="UYIO01000002">
    <property type="protein sequence ID" value="VDG79598.1"/>
    <property type="molecule type" value="Genomic_DNA"/>
</dbReference>
<dbReference type="AlphaFoldDB" id="A0A7Z9C9N0"/>
<dbReference type="EMBL" id="UYIO01000001">
    <property type="protein sequence ID" value="VDG76351.1"/>
    <property type="molecule type" value="Genomic_DNA"/>
</dbReference>